<dbReference type="RefSeq" id="XP_031924202.1">
    <property type="nucleotide sequence ID" value="XM_032070856.1"/>
</dbReference>
<name>A0A5N6ZU28_9EURO</name>
<dbReference type="EMBL" id="ML737747">
    <property type="protein sequence ID" value="KAE8361121.1"/>
    <property type="molecule type" value="Genomic_DNA"/>
</dbReference>
<dbReference type="Proteomes" id="UP000326268">
    <property type="component" value="Unassembled WGS sequence"/>
</dbReference>
<dbReference type="OrthoDB" id="5423818at2759"/>
<keyword evidence="2" id="KW-1185">Reference proteome</keyword>
<dbReference type="GeneID" id="43655302"/>
<protein>
    <submittedName>
        <fullName evidence="1">Uncharacterized protein</fullName>
    </submittedName>
</protein>
<evidence type="ECO:0000313" key="2">
    <source>
        <dbReference type="Proteomes" id="UP000326268"/>
    </source>
</evidence>
<sequence length="298" mass="32988">MYEGHLESVLRCGRCNKPFDKVSPSVPGIPGVENFLEGNNDGDMPLDRALMIADTESTALEGRYGDEIVLDLDFTNFLNTHIDDDNMQYTASGSSSFVYHSTSSADGIVPEHHPGSSPNLSIPPGPTQFIRSLVQRPYMGAGAHRIAKLILHNLRSYPQMVLRHNTLPPFIHPSVVSSDFGNPDPESLTNCIALVHMIGSGIQATRKLFWKNVRMECERLCEECQKLNKWELLAAMQALSIYIIIRLDEGETDYNNFDVLLLNTITTFTTRGSANWERWCSGMDGLGGLVMLAASLIG</sequence>
<reference evidence="1 2" key="1">
    <citation type="submission" date="2019-04" db="EMBL/GenBank/DDBJ databases">
        <title>Friends and foes A comparative genomics studyof 23 Aspergillus species from section Flavi.</title>
        <authorList>
            <consortium name="DOE Joint Genome Institute"/>
            <person name="Kjaerbolling I."/>
            <person name="Vesth T."/>
            <person name="Frisvad J.C."/>
            <person name="Nybo J.L."/>
            <person name="Theobald S."/>
            <person name="Kildgaard S."/>
            <person name="Isbrandt T."/>
            <person name="Kuo A."/>
            <person name="Sato A."/>
            <person name="Lyhne E.K."/>
            <person name="Kogle M.E."/>
            <person name="Wiebenga A."/>
            <person name="Kun R.S."/>
            <person name="Lubbers R.J."/>
            <person name="Makela M.R."/>
            <person name="Barry K."/>
            <person name="Chovatia M."/>
            <person name="Clum A."/>
            <person name="Daum C."/>
            <person name="Haridas S."/>
            <person name="He G."/>
            <person name="LaButti K."/>
            <person name="Lipzen A."/>
            <person name="Mondo S."/>
            <person name="Riley R."/>
            <person name="Salamov A."/>
            <person name="Simmons B.A."/>
            <person name="Magnuson J.K."/>
            <person name="Henrissat B."/>
            <person name="Mortensen U.H."/>
            <person name="Larsen T.O."/>
            <person name="Devries R.P."/>
            <person name="Grigoriev I.V."/>
            <person name="Machida M."/>
            <person name="Baker S.E."/>
            <person name="Andersen M.R."/>
        </authorList>
    </citation>
    <scope>NUCLEOTIDE SEQUENCE [LARGE SCALE GENOMIC DNA]</scope>
    <source>
        <strain evidence="1 2">CBS 763.97</strain>
    </source>
</reference>
<proteinExistence type="predicted"/>
<gene>
    <name evidence="1" type="ORF">BDV27DRAFT_148096</name>
</gene>
<evidence type="ECO:0000313" key="1">
    <source>
        <dbReference type="EMBL" id="KAE8361121.1"/>
    </source>
</evidence>
<dbReference type="AlphaFoldDB" id="A0A5N6ZU28"/>
<organism evidence="1 2">
    <name type="scientific">Aspergillus caelatus</name>
    <dbReference type="NCBI Taxonomy" id="61420"/>
    <lineage>
        <taxon>Eukaryota</taxon>
        <taxon>Fungi</taxon>
        <taxon>Dikarya</taxon>
        <taxon>Ascomycota</taxon>
        <taxon>Pezizomycotina</taxon>
        <taxon>Eurotiomycetes</taxon>
        <taxon>Eurotiomycetidae</taxon>
        <taxon>Eurotiales</taxon>
        <taxon>Aspergillaceae</taxon>
        <taxon>Aspergillus</taxon>
        <taxon>Aspergillus subgen. Circumdati</taxon>
    </lineage>
</organism>
<accession>A0A5N6ZU28</accession>